<proteinExistence type="predicted"/>
<evidence type="ECO:0000313" key="1">
    <source>
        <dbReference type="EMBL" id="MBZ5753080.1"/>
    </source>
</evidence>
<organism evidence="1 2">
    <name type="scientific">Metabacillus rhizolycopersici</name>
    <dbReference type="NCBI Taxonomy" id="2875709"/>
    <lineage>
        <taxon>Bacteria</taxon>
        <taxon>Bacillati</taxon>
        <taxon>Bacillota</taxon>
        <taxon>Bacilli</taxon>
        <taxon>Bacillales</taxon>
        <taxon>Bacillaceae</taxon>
        <taxon>Metabacillus</taxon>
    </lineage>
</organism>
<evidence type="ECO:0000313" key="2">
    <source>
        <dbReference type="Proteomes" id="UP001165287"/>
    </source>
</evidence>
<evidence type="ECO:0008006" key="3">
    <source>
        <dbReference type="Google" id="ProtNLM"/>
    </source>
</evidence>
<dbReference type="InterPro" id="IPR035895">
    <property type="entry name" value="HPr-like_sf"/>
</dbReference>
<sequence>MKVIRSTSITYKEPLTLKKIYLFLKKVTDCKTNLFLIKNGLFTNIESLTALVSFFLTLKKGDTFLFILEGESADVHKTLDTISNLLNNKVDETKNGYSYA</sequence>
<dbReference type="RefSeq" id="WP_224141512.1">
    <property type="nucleotide sequence ID" value="NZ_JAIQUM010000084.1"/>
</dbReference>
<protein>
    <recommendedName>
        <fullName evidence="3">HPr family phosphocarrier protein</fullName>
    </recommendedName>
</protein>
<comment type="caution">
    <text evidence="1">The sequence shown here is derived from an EMBL/GenBank/DDBJ whole genome shotgun (WGS) entry which is preliminary data.</text>
</comment>
<keyword evidence="2" id="KW-1185">Reference proteome</keyword>
<reference evidence="1" key="1">
    <citation type="submission" date="2024-05" db="EMBL/GenBank/DDBJ databases">
        <title>Metabacillus sp. nov., isolated from the rhizosphere soil of tomato plants.</title>
        <authorList>
            <person name="Ma R."/>
        </authorList>
    </citation>
    <scope>NUCLEOTIDE SEQUENCE</scope>
    <source>
        <strain evidence="1">DBTR6</strain>
    </source>
</reference>
<dbReference type="SUPFAM" id="SSF55594">
    <property type="entry name" value="HPr-like"/>
    <property type="match status" value="1"/>
</dbReference>
<name>A0ABS7UXN5_9BACI</name>
<dbReference type="Proteomes" id="UP001165287">
    <property type="component" value="Unassembled WGS sequence"/>
</dbReference>
<accession>A0ABS7UXN5</accession>
<dbReference type="Gene3D" id="3.30.1340.10">
    <property type="entry name" value="HPr-like"/>
    <property type="match status" value="1"/>
</dbReference>
<gene>
    <name evidence="1" type="ORF">K9V48_23345</name>
</gene>
<dbReference type="EMBL" id="JAIQUM010000084">
    <property type="protein sequence ID" value="MBZ5753080.1"/>
    <property type="molecule type" value="Genomic_DNA"/>
</dbReference>